<keyword evidence="19 25" id="KW-0456">Lyase</keyword>
<dbReference type="OrthoDB" id="728at2759"/>
<feature type="compositionally biased region" description="Low complexity" evidence="26">
    <location>
        <begin position="429"/>
        <end position="442"/>
    </location>
</feature>
<dbReference type="UniPathway" id="UPA00136"/>
<keyword evidence="13" id="KW-0479">Metal-binding</keyword>
<dbReference type="PROSITE" id="PS51371">
    <property type="entry name" value="CBS"/>
    <property type="match status" value="1"/>
</dbReference>
<keyword evidence="12" id="KW-0349">Heme</keyword>
<evidence type="ECO:0000256" key="18">
    <source>
        <dbReference type="ARBA" id="ARBA00023192"/>
    </source>
</evidence>
<comment type="subcellular location">
    <subcellularLocation>
        <location evidence="3">Cytoplasm</location>
    </subcellularLocation>
    <subcellularLocation>
        <location evidence="2">Nucleus</location>
    </subcellularLocation>
</comment>
<keyword evidence="11 25" id="KW-0028">Amino-acid biosynthesis</keyword>
<dbReference type="InterPro" id="IPR000644">
    <property type="entry name" value="CBS_dom"/>
</dbReference>
<evidence type="ECO:0000256" key="9">
    <source>
        <dbReference type="ARBA" id="ARBA00022499"/>
    </source>
</evidence>
<evidence type="ECO:0000256" key="13">
    <source>
        <dbReference type="ARBA" id="ARBA00022723"/>
    </source>
</evidence>
<dbReference type="FunFam" id="3.10.580.10:FF:000014">
    <property type="entry name" value="Cystathionine beta-synthase"/>
    <property type="match status" value="1"/>
</dbReference>
<keyword evidence="9" id="KW-1017">Isopeptide bond</keyword>
<keyword evidence="8" id="KW-0963">Cytoplasm</keyword>
<feature type="region of interest" description="Disordered" evidence="26">
    <location>
        <begin position="423"/>
        <end position="442"/>
    </location>
</feature>
<evidence type="ECO:0000256" key="14">
    <source>
        <dbReference type="ARBA" id="ARBA00022843"/>
    </source>
</evidence>
<evidence type="ECO:0000256" key="25">
    <source>
        <dbReference type="RuleBase" id="RU361204"/>
    </source>
</evidence>
<dbReference type="EMBL" id="IAAA01005717">
    <property type="protein sequence ID" value="LAA03082.1"/>
    <property type="molecule type" value="mRNA"/>
</dbReference>
<dbReference type="InterPro" id="IPR001926">
    <property type="entry name" value="TrpB-like_PALP"/>
</dbReference>
<dbReference type="InterPro" id="IPR036052">
    <property type="entry name" value="TrpB-like_PALP_sf"/>
</dbReference>
<dbReference type="EMBL" id="IAAA01005721">
    <property type="protein sequence ID" value="LAA03098.1"/>
    <property type="molecule type" value="mRNA"/>
</dbReference>
<keyword evidence="16" id="KW-0408">Iron</keyword>
<evidence type="ECO:0000256" key="5">
    <source>
        <dbReference type="ARBA" id="ARBA00007103"/>
    </source>
</evidence>
<comment type="subunit">
    <text evidence="6">Homotetramer.</text>
</comment>
<evidence type="ECO:0000256" key="6">
    <source>
        <dbReference type="ARBA" id="ARBA00011881"/>
    </source>
</evidence>
<dbReference type="EMBL" id="IAAA01005716">
    <property type="protein sequence ID" value="LAA03077.1"/>
    <property type="molecule type" value="mRNA"/>
</dbReference>
<dbReference type="PANTHER" id="PTHR10314">
    <property type="entry name" value="CYSTATHIONINE BETA-SYNTHASE"/>
    <property type="match status" value="1"/>
</dbReference>
<dbReference type="GO" id="GO:0006535">
    <property type="term" value="P:cysteine biosynthetic process from serine"/>
    <property type="evidence" value="ECO:0007669"/>
    <property type="project" value="UniProtKB-UniRule"/>
</dbReference>
<dbReference type="Pfam" id="PF00291">
    <property type="entry name" value="PALP"/>
    <property type="match status" value="1"/>
</dbReference>
<evidence type="ECO:0000313" key="28">
    <source>
        <dbReference type="EMBL" id="LAA03082.1"/>
    </source>
</evidence>
<comment type="similarity">
    <text evidence="5 25">Belongs to the cysteine synthase/cystathionine beta-synthase family.</text>
</comment>
<dbReference type="GO" id="GO:0050667">
    <property type="term" value="P:homocysteine metabolic process"/>
    <property type="evidence" value="ECO:0007669"/>
    <property type="project" value="UniProtKB-ARBA"/>
</dbReference>
<name>A0A2L2Y4G7_PARTP</name>
<evidence type="ECO:0000256" key="11">
    <source>
        <dbReference type="ARBA" id="ARBA00022605"/>
    </source>
</evidence>
<evidence type="ECO:0000256" key="23">
    <source>
        <dbReference type="ARBA" id="ARBA00047490"/>
    </source>
</evidence>
<evidence type="ECO:0000256" key="4">
    <source>
        <dbReference type="ARBA" id="ARBA00005003"/>
    </source>
</evidence>
<dbReference type="CDD" id="cd01561">
    <property type="entry name" value="CBS_like"/>
    <property type="match status" value="1"/>
</dbReference>
<dbReference type="InterPro" id="IPR046353">
    <property type="entry name" value="CBS_C"/>
</dbReference>
<evidence type="ECO:0000256" key="1">
    <source>
        <dbReference type="ARBA" id="ARBA00001933"/>
    </source>
</evidence>
<evidence type="ECO:0000256" key="7">
    <source>
        <dbReference type="ARBA" id="ARBA00012041"/>
    </source>
</evidence>
<evidence type="ECO:0000256" key="15">
    <source>
        <dbReference type="ARBA" id="ARBA00022898"/>
    </source>
</evidence>
<evidence type="ECO:0000256" key="3">
    <source>
        <dbReference type="ARBA" id="ARBA00004496"/>
    </source>
</evidence>
<dbReference type="GO" id="GO:0019343">
    <property type="term" value="P:cysteine biosynthetic process via cystathionine"/>
    <property type="evidence" value="ECO:0007669"/>
    <property type="project" value="UniProtKB-UniRule"/>
</dbReference>
<keyword evidence="20" id="KW-0539">Nucleus</keyword>
<dbReference type="GO" id="GO:0030170">
    <property type="term" value="F:pyridoxal phosphate binding"/>
    <property type="evidence" value="ECO:0007669"/>
    <property type="project" value="UniProtKB-ARBA"/>
</dbReference>
<evidence type="ECO:0000256" key="24">
    <source>
        <dbReference type="PROSITE-ProRule" id="PRU00703"/>
    </source>
</evidence>
<feature type="domain" description="CBS" evidence="27">
    <location>
        <begin position="289"/>
        <end position="349"/>
    </location>
</feature>
<protein>
    <recommendedName>
        <fullName evidence="21 25">Cystathionine beta-synthase</fullName>
        <ecNumber evidence="7 25">4.2.1.22</ecNumber>
    </recommendedName>
</protein>
<dbReference type="Gene3D" id="3.10.580.10">
    <property type="entry name" value="CBS-domain"/>
    <property type="match status" value="1"/>
</dbReference>
<dbReference type="NCBIfam" id="TIGR01137">
    <property type="entry name" value="cysta_beta"/>
    <property type="match status" value="1"/>
</dbReference>
<comment type="pathway">
    <text evidence="4">Amino-acid biosynthesis; L-cysteine biosynthesis; L-cysteine from L-homocysteine and L-serine: step 1/2.</text>
</comment>
<evidence type="ECO:0000256" key="2">
    <source>
        <dbReference type="ARBA" id="ARBA00004123"/>
    </source>
</evidence>
<dbReference type="GO" id="GO:0004122">
    <property type="term" value="F:cystathionine beta-synthase activity"/>
    <property type="evidence" value="ECO:0007669"/>
    <property type="project" value="UniProtKB-UniRule"/>
</dbReference>
<proteinExistence type="evidence at transcript level"/>
<dbReference type="Gene3D" id="3.40.50.1100">
    <property type="match status" value="2"/>
</dbReference>
<dbReference type="FunFam" id="3.40.50.1100:FF:000003">
    <property type="entry name" value="Cystathionine beta-synthase"/>
    <property type="match status" value="1"/>
</dbReference>
<dbReference type="EC" id="4.2.1.22" evidence="7 25"/>
<dbReference type="SMART" id="SM00116">
    <property type="entry name" value="CBS"/>
    <property type="match status" value="2"/>
</dbReference>
<dbReference type="SUPFAM" id="SSF54631">
    <property type="entry name" value="CBS-domain pair"/>
    <property type="match status" value="1"/>
</dbReference>
<reference evidence="28" key="1">
    <citation type="journal article" date="2016" name="Mol. Ecol. Resour.">
        <title>Evaluation of the impact of RNA preservation methods of spiders for de novo transcriptome assembly.</title>
        <authorList>
            <person name="Kono N."/>
            <person name="Nakamura H."/>
            <person name="Ito Y."/>
            <person name="Tomita M."/>
            <person name="Arakawa K."/>
        </authorList>
    </citation>
    <scope>NUCLEOTIDE SEQUENCE</scope>
    <source>
        <tissue evidence="28">Whole body</tissue>
    </source>
</reference>
<evidence type="ECO:0000256" key="21">
    <source>
        <dbReference type="ARBA" id="ARBA00026192"/>
    </source>
</evidence>
<keyword evidence="10" id="KW-0597">Phosphoprotein</keyword>
<evidence type="ECO:0000256" key="26">
    <source>
        <dbReference type="SAM" id="MobiDB-lite"/>
    </source>
</evidence>
<dbReference type="Pfam" id="PF00571">
    <property type="entry name" value="CBS"/>
    <property type="match status" value="1"/>
</dbReference>
<evidence type="ECO:0000256" key="20">
    <source>
        <dbReference type="ARBA" id="ARBA00023242"/>
    </source>
</evidence>
<evidence type="ECO:0000256" key="10">
    <source>
        <dbReference type="ARBA" id="ARBA00022553"/>
    </source>
</evidence>
<dbReference type="GO" id="GO:0046872">
    <property type="term" value="F:metal ion binding"/>
    <property type="evidence" value="ECO:0007669"/>
    <property type="project" value="UniProtKB-KW"/>
</dbReference>
<dbReference type="SUPFAM" id="SSF53686">
    <property type="entry name" value="Tryptophan synthase beta subunit-like PLP-dependent enzymes"/>
    <property type="match status" value="1"/>
</dbReference>
<dbReference type="GO" id="GO:0005634">
    <property type="term" value="C:nucleus"/>
    <property type="evidence" value="ECO:0007669"/>
    <property type="project" value="UniProtKB-SubCell"/>
</dbReference>
<accession>A0A2L2Y4G7</accession>
<keyword evidence="15 25" id="KW-0663">Pyridoxal phosphate</keyword>
<sequence length="442" mass="48296">MIAEAEREKKISSGATLIEPTSGNTGIGLALAAAVKGYKCTIVMPEKMSNEKVSVLRALGAEIIRTPTNARYDAPESHISVAQKVNTQIPNSIILDQYRNPGNPLAHYDDTAEEILYQCDNRIDMLVIGAGTGGTITGIGRKIKEKCPGCKIVGVDPYGSILAEPESLNVSDQTSYQVEGIGYDFIPTVLDRSVVDKWIKSEDKDSFHMSRLLIKKEGLLCGGSSGSAVSAAVKVAQELKEGQRCVVILPDGVRNYMTKFLSDSWMTEQEFINIDLEMSAKHWWWDTRVSSLNLAEPLTILPHMSCQDAIELMNKEGYDQLPVVDDTGEIKGMVTLGNLMAKIVAGKVLSSALVSEVLYTTFNKITLDTTLGRLSRILESGHFALIVHNQRQCGDKEKIETKQIVIGVVTRIDLINFITNEGESRSKSHSSASATPSLESDE</sequence>
<organism evidence="28">
    <name type="scientific">Parasteatoda tepidariorum</name>
    <name type="common">Common house spider</name>
    <name type="synonym">Achaearanea tepidariorum</name>
    <dbReference type="NCBI Taxonomy" id="114398"/>
    <lineage>
        <taxon>Eukaryota</taxon>
        <taxon>Metazoa</taxon>
        <taxon>Ecdysozoa</taxon>
        <taxon>Arthropoda</taxon>
        <taxon>Chelicerata</taxon>
        <taxon>Arachnida</taxon>
        <taxon>Araneae</taxon>
        <taxon>Araneomorphae</taxon>
        <taxon>Entelegynae</taxon>
        <taxon>Araneoidea</taxon>
        <taxon>Theridiidae</taxon>
        <taxon>Parasteatoda</taxon>
    </lineage>
</organism>
<dbReference type="InterPro" id="IPR005857">
    <property type="entry name" value="Cysta_beta_synth"/>
</dbReference>
<evidence type="ECO:0000256" key="8">
    <source>
        <dbReference type="ARBA" id="ARBA00022490"/>
    </source>
</evidence>
<dbReference type="GO" id="GO:0005737">
    <property type="term" value="C:cytoplasm"/>
    <property type="evidence" value="ECO:0007669"/>
    <property type="project" value="UniProtKB-SubCell"/>
</dbReference>
<dbReference type="EMBL" id="IAAA01005719">
    <property type="protein sequence ID" value="LAA03092.1"/>
    <property type="molecule type" value="mRNA"/>
</dbReference>
<evidence type="ECO:0000256" key="17">
    <source>
        <dbReference type="ARBA" id="ARBA00023122"/>
    </source>
</evidence>
<comment type="function">
    <text evidence="22">Hydro-lyase catalyzing the first step of the transsulfuration pathway, where the hydroxyl group of L-serine is displaced by L-homocysteine in a beta-replacement reaction to form L-cystathionine, the precursor of L-cysteine. This catabolic route allows the elimination of L-methionine and the toxic metabolite L-homocysteine. Also involved in the production of hydrogen sulfide, a gasotransmitter with signaling and cytoprotective effects on neurons.</text>
</comment>
<dbReference type="CDD" id="cd04608">
    <property type="entry name" value="CBS_pair_CBS"/>
    <property type="match status" value="1"/>
</dbReference>
<dbReference type="EMBL" id="IAAA01005720">
    <property type="protein sequence ID" value="LAA03095.1"/>
    <property type="molecule type" value="mRNA"/>
</dbReference>
<keyword evidence="14" id="KW-0832">Ubl conjugation</keyword>
<comment type="catalytic activity">
    <reaction evidence="23 25">
        <text>L-homocysteine + L-serine = L,L-cystathionine + H2O</text>
        <dbReference type="Rhea" id="RHEA:10112"/>
        <dbReference type="ChEBI" id="CHEBI:15377"/>
        <dbReference type="ChEBI" id="CHEBI:33384"/>
        <dbReference type="ChEBI" id="CHEBI:58161"/>
        <dbReference type="ChEBI" id="CHEBI:58199"/>
        <dbReference type="EC" id="4.2.1.22"/>
    </reaction>
</comment>
<evidence type="ECO:0000256" key="22">
    <source>
        <dbReference type="ARBA" id="ARBA00045425"/>
    </source>
</evidence>
<evidence type="ECO:0000256" key="12">
    <source>
        <dbReference type="ARBA" id="ARBA00022617"/>
    </source>
</evidence>
<dbReference type="EMBL" id="IAAA01005718">
    <property type="protein sequence ID" value="LAA03088.1"/>
    <property type="molecule type" value="mRNA"/>
</dbReference>
<keyword evidence="18 25" id="KW-0198">Cysteine biosynthesis</keyword>
<dbReference type="InterPro" id="IPR046342">
    <property type="entry name" value="CBS_dom_sf"/>
</dbReference>
<dbReference type="AlphaFoldDB" id="A0A2L2Y4G7"/>
<keyword evidence="17 24" id="KW-0129">CBS domain</keyword>
<dbReference type="InterPro" id="IPR050214">
    <property type="entry name" value="Cys_Synth/Cystath_Beta-Synth"/>
</dbReference>
<dbReference type="FunFam" id="3.40.50.1100:FF:000118">
    <property type="entry name" value="Related to CYS4-cystathionine beta-synthase"/>
    <property type="match status" value="1"/>
</dbReference>
<evidence type="ECO:0000256" key="16">
    <source>
        <dbReference type="ARBA" id="ARBA00023004"/>
    </source>
</evidence>
<comment type="cofactor">
    <cofactor evidence="1 25">
        <name>pyridoxal 5'-phosphate</name>
        <dbReference type="ChEBI" id="CHEBI:597326"/>
    </cofactor>
</comment>
<evidence type="ECO:0000259" key="27">
    <source>
        <dbReference type="PROSITE" id="PS51371"/>
    </source>
</evidence>
<evidence type="ECO:0000256" key="19">
    <source>
        <dbReference type="ARBA" id="ARBA00023239"/>
    </source>
</evidence>